<keyword evidence="1" id="KW-0805">Transcription regulation</keyword>
<evidence type="ECO:0000256" key="4">
    <source>
        <dbReference type="SAM" id="MobiDB-lite"/>
    </source>
</evidence>
<keyword evidence="2" id="KW-0238">DNA-binding</keyword>
<dbReference type="SMART" id="SM00347">
    <property type="entry name" value="HTH_MARR"/>
    <property type="match status" value="1"/>
</dbReference>
<dbReference type="Gene3D" id="1.10.10.10">
    <property type="entry name" value="Winged helix-like DNA-binding domain superfamily/Winged helix DNA-binding domain"/>
    <property type="match status" value="1"/>
</dbReference>
<feature type="compositionally biased region" description="Basic and acidic residues" evidence="4">
    <location>
        <begin position="15"/>
        <end position="28"/>
    </location>
</feature>
<feature type="domain" description="HTH marR-type" evidence="5">
    <location>
        <begin position="34"/>
        <end position="173"/>
    </location>
</feature>
<dbReference type="eggNOG" id="COG1846">
    <property type="taxonomic scope" value="Bacteria"/>
</dbReference>
<dbReference type="InterPro" id="IPR036388">
    <property type="entry name" value="WH-like_DNA-bd_sf"/>
</dbReference>
<dbReference type="Proteomes" id="UP000008332">
    <property type="component" value="Chromosome"/>
</dbReference>
<dbReference type="InterPro" id="IPR023187">
    <property type="entry name" value="Tscrpt_reg_MarR-type_CS"/>
</dbReference>
<keyword evidence="3" id="KW-0804">Transcription</keyword>
<dbReference type="PROSITE" id="PS01117">
    <property type="entry name" value="HTH_MARR_1"/>
    <property type="match status" value="1"/>
</dbReference>
<evidence type="ECO:0000259" key="5">
    <source>
        <dbReference type="PROSITE" id="PS50995"/>
    </source>
</evidence>
<dbReference type="Pfam" id="PF12802">
    <property type="entry name" value="MarR_2"/>
    <property type="match status" value="1"/>
</dbReference>
<dbReference type="GO" id="GO:0003677">
    <property type="term" value="F:DNA binding"/>
    <property type="evidence" value="ECO:0007669"/>
    <property type="project" value="UniProtKB-KW"/>
</dbReference>
<dbReference type="KEGG" id="rfr:Rfer_2164"/>
<dbReference type="PANTHER" id="PTHR33164:SF43">
    <property type="entry name" value="HTH-TYPE TRANSCRIPTIONAL REPRESSOR YETL"/>
    <property type="match status" value="1"/>
</dbReference>
<accession>Q21WG5</accession>
<protein>
    <submittedName>
        <fullName evidence="6">Transcriptional regulator, MarR family</fullName>
    </submittedName>
</protein>
<evidence type="ECO:0000256" key="2">
    <source>
        <dbReference type="ARBA" id="ARBA00023125"/>
    </source>
</evidence>
<name>Q21WG5_ALBFT</name>
<dbReference type="InterPro" id="IPR039422">
    <property type="entry name" value="MarR/SlyA-like"/>
</dbReference>
<evidence type="ECO:0000313" key="7">
    <source>
        <dbReference type="Proteomes" id="UP000008332"/>
    </source>
</evidence>
<evidence type="ECO:0000256" key="1">
    <source>
        <dbReference type="ARBA" id="ARBA00023015"/>
    </source>
</evidence>
<dbReference type="InterPro" id="IPR036390">
    <property type="entry name" value="WH_DNA-bd_sf"/>
</dbReference>
<evidence type="ECO:0000313" key="6">
    <source>
        <dbReference type="EMBL" id="ABD69888.1"/>
    </source>
</evidence>
<sequence length="182" mass="19812">MAKRARPWRTCSAADHAKQTMPRDHQPDDTPTSAAQVLRRFRVVFNAVRGHFQEIEKRVGLGGAQVWALNVVRDHPGIGVGTLAKNMDIHQSTASNLVKLLLRKELISMHKASADRRQVELQISPSGLAILSQVPGPFEGVLPQALNQLSAASLLRLDQDLGELVALLKADEKAAGIPLAQL</sequence>
<dbReference type="STRING" id="338969.Rfer_2164"/>
<organism evidence="6 7">
    <name type="scientific">Albidiferax ferrireducens (strain ATCC BAA-621 / DSM 15236 / T118)</name>
    <name type="common">Rhodoferax ferrireducens</name>
    <dbReference type="NCBI Taxonomy" id="338969"/>
    <lineage>
        <taxon>Bacteria</taxon>
        <taxon>Pseudomonadati</taxon>
        <taxon>Pseudomonadota</taxon>
        <taxon>Betaproteobacteria</taxon>
        <taxon>Burkholderiales</taxon>
        <taxon>Comamonadaceae</taxon>
        <taxon>Rhodoferax</taxon>
    </lineage>
</organism>
<keyword evidence="7" id="KW-1185">Reference proteome</keyword>
<proteinExistence type="predicted"/>
<dbReference type="GO" id="GO:0006950">
    <property type="term" value="P:response to stress"/>
    <property type="evidence" value="ECO:0007669"/>
    <property type="project" value="TreeGrafter"/>
</dbReference>
<feature type="region of interest" description="Disordered" evidence="4">
    <location>
        <begin position="1"/>
        <end position="32"/>
    </location>
</feature>
<dbReference type="EMBL" id="CP000267">
    <property type="protein sequence ID" value="ABD69888.1"/>
    <property type="molecule type" value="Genomic_DNA"/>
</dbReference>
<dbReference type="OrthoDB" id="8911933at2"/>
<dbReference type="InterPro" id="IPR000835">
    <property type="entry name" value="HTH_MarR-typ"/>
</dbReference>
<evidence type="ECO:0000256" key="3">
    <source>
        <dbReference type="ARBA" id="ARBA00023163"/>
    </source>
</evidence>
<dbReference type="PANTHER" id="PTHR33164">
    <property type="entry name" value="TRANSCRIPTIONAL REGULATOR, MARR FAMILY"/>
    <property type="match status" value="1"/>
</dbReference>
<gene>
    <name evidence="6" type="ordered locus">Rfer_2164</name>
</gene>
<dbReference type="GO" id="GO:0003700">
    <property type="term" value="F:DNA-binding transcription factor activity"/>
    <property type="evidence" value="ECO:0007669"/>
    <property type="project" value="InterPro"/>
</dbReference>
<dbReference type="AlphaFoldDB" id="Q21WG5"/>
<dbReference type="PROSITE" id="PS50995">
    <property type="entry name" value="HTH_MARR_2"/>
    <property type="match status" value="1"/>
</dbReference>
<dbReference type="SUPFAM" id="SSF46785">
    <property type="entry name" value="Winged helix' DNA-binding domain"/>
    <property type="match status" value="1"/>
</dbReference>
<dbReference type="HOGENOM" id="CLU_083287_27_7_4"/>
<reference evidence="7" key="1">
    <citation type="submission" date="2006-02" db="EMBL/GenBank/DDBJ databases">
        <title>Complete sequence of chromosome of Rhodoferax ferrireducens DSM 15236.</title>
        <authorList>
            <person name="Copeland A."/>
            <person name="Lucas S."/>
            <person name="Lapidus A."/>
            <person name="Barry K."/>
            <person name="Detter J.C."/>
            <person name="Glavina del Rio T."/>
            <person name="Hammon N."/>
            <person name="Israni S."/>
            <person name="Pitluck S."/>
            <person name="Brettin T."/>
            <person name="Bruce D."/>
            <person name="Han C."/>
            <person name="Tapia R."/>
            <person name="Gilna P."/>
            <person name="Kiss H."/>
            <person name="Schmutz J."/>
            <person name="Larimer F."/>
            <person name="Land M."/>
            <person name="Kyrpides N."/>
            <person name="Ivanova N."/>
            <person name="Richardson P."/>
        </authorList>
    </citation>
    <scope>NUCLEOTIDE SEQUENCE [LARGE SCALE GENOMIC DNA]</scope>
    <source>
        <strain evidence="7">ATCC BAA-621 / DSM 15236 / T118</strain>
    </source>
</reference>